<dbReference type="Proteomes" id="UP000278983">
    <property type="component" value="Unassembled WGS sequence"/>
</dbReference>
<dbReference type="RefSeq" id="WP_126677475.1">
    <property type="nucleotide sequence ID" value="NZ_RYYU01000001.1"/>
</dbReference>
<sequence length="451" mass="49951">MNFDFNKTKELGKKYFNMMPDKSDEQETIERIETGVSFRGANLWVLVFAIFIASLGLNVNSTAVIIGAMLISPLMGPILGLGLGIGINDMALLKRSGKNLAVATGISVLTATIYFAISPLSEAQSELLARTSPTLYDVLIALFGGAAGIVAQATGGKGNVIPGVAIATALMPPLCTAGFGIATLNFSYFIGAFYLFYINSVFICIATYLGVKFLKFSPIASLDSHKARNIHNRILIVTIATLIPAAFMTYKMVGETVFENRVKSFVNKELSWKGSQVISYNANKENKQLTVVVVGKEVPDSIQQQARKLLEFYGMEEYKLQLIQGAASANLQLLENKMAKDNETREKYQQMLMEETARQTKTRDSLQQYRHYEELSYKMRGEIKVLYPSIKSISLAKAVSVSTDTLPQKRYVAAIVELKKGIQMNDAEQKKMRQWISERTATDSIRLFVTQ</sequence>
<name>A0A3S0P919_9BACT</name>
<keyword evidence="1" id="KW-1133">Transmembrane helix</keyword>
<dbReference type="EMBL" id="RYYU01000001">
    <property type="protein sequence ID" value="RUL58371.1"/>
    <property type="molecule type" value="Genomic_DNA"/>
</dbReference>
<dbReference type="AlphaFoldDB" id="A0A3S0P919"/>
<evidence type="ECO:0000313" key="2">
    <source>
        <dbReference type="EMBL" id="RUL58371.1"/>
    </source>
</evidence>
<evidence type="ECO:0000313" key="3">
    <source>
        <dbReference type="Proteomes" id="UP000278983"/>
    </source>
</evidence>
<dbReference type="OrthoDB" id="9790659at2"/>
<feature type="transmembrane region" description="Helical" evidence="1">
    <location>
        <begin position="133"/>
        <end position="153"/>
    </location>
</feature>
<proteinExistence type="predicted"/>
<protein>
    <submittedName>
        <fullName evidence="2">DUF389 domain-containing protein</fullName>
    </submittedName>
</protein>
<dbReference type="Pfam" id="PF04087">
    <property type="entry name" value="DUF389"/>
    <property type="match status" value="1"/>
</dbReference>
<feature type="transmembrane region" description="Helical" evidence="1">
    <location>
        <begin position="99"/>
        <end position="121"/>
    </location>
</feature>
<dbReference type="InterPro" id="IPR005240">
    <property type="entry name" value="DUF389"/>
</dbReference>
<feature type="transmembrane region" description="Helical" evidence="1">
    <location>
        <begin position="188"/>
        <end position="211"/>
    </location>
</feature>
<comment type="caution">
    <text evidence="2">The sequence shown here is derived from an EMBL/GenBank/DDBJ whole genome shotgun (WGS) entry which is preliminary data.</text>
</comment>
<feature type="transmembrane region" description="Helical" evidence="1">
    <location>
        <begin position="65"/>
        <end position="87"/>
    </location>
</feature>
<organism evidence="2 3">
    <name type="scientific">Prevotella koreensis</name>
    <dbReference type="NCBI Taxonomy" id="2490854"/>
    <lineage>
        <taxon>Bacteria</taxon>
        <taxon>Pseudomonadati</taxon>
        <taxon>Bacteroidota</taxon>
        <taxon>Bacteroidia</taxon>
        <taxon>Bacteroidales</taxon>
        <taxon>Prevotellaceae</taxon>
        <taxon>Prevotella</taxon>
    </lineage>
</organism>
<feature type="transmembrane region" description="Helical" evidence="1">
    <location>
        <begin position="160"/>
        <end position="182"/>
    </location>
</feature>
<evidence type="ECO:0000256" key="1">
    <source>
        <dbReference type="SAM" id="Phobius"/>
    </source>
</evidence>
<dbReference type="PANTHER" id="PTHR20992">
    <property type="entry name" value="AT15442P-RELATED"/>
    <property type="match status" value="1"/>
</dbReference>
<reference evidence="2 3" key="1">
    <citation type="submission" date="2018-12" db="EMBL/GenBank/DDBJ databases">
        <title>Genome sequencing of Prevotella sp. KCOM 3155 (= JS262).</title>
        <authorList>
            <person name="Kook J.-K."/>
            <person name="Park S.-N."/>
            <person name="Lim Y.K."/>
        </authorList>
    </citation>
    <scope>NUCLEOTIDE SEQUENCE [LARGE SCALE GENOMIC DNA]</scope>
    <source>
        <strain evidence="2 3">KCOM 3155</strain>
    </source>
</reference>
<gene>
    <name evidence="2" type="ORF">EHV08_00360</name>
</gene>
<keyword evidence="3" id="KW-1185">Reference proteome</keyword>
<keyword evidence="1" id="KW-0472">Membrane</keyword>
<dbReference type="PANTHER" id="PTHR20992:SF9">
    <property type="entry name" value="AT15442P-RELATED"/>
    <property type="match status" value="1"/>
</dbReference>
<feature type="transmembrane region" description="Helical" evidence="1">
    <location>
        <begin position="41"/>
        <end position="59"/>
    </location>
</feature>
<feature type="transmembrane region" description="Helical" evidence="1">
    <location>
        <begin position="232"/>
        <end position="253"/>
    </location>
</feature>
<keyword evidence="1" id="KW-0812">Transmembrane</keyword>
<accession>A0A3S0P919</accession>